<organism evidence="4">
    <name type="scientific">Amphora coffeiformis</name>
    <dbReference type="NCBI Taxonomy" id="265554"/>
    <lineage>
        <taxon>Eukaryota</taxon>
        <taxon>Sar</taxon>
        <taxon>Stramenopiles</taxon>
        <taxon>Ochrophyta</taxon>
        <taxon>Bacillariophyta</taxon>
        <taxon>Bacillariophyceae</taxon>
        <taxon>Bacillariophycidae</taxon>
        <taxon>Thalassiophysales</taxon>
        <taxon>Catenulaceae</taxon>
        <taxon>Amphora</taxon>
    </lineage>
</organism>
<gene>
    <name evidence="4" type="ORF">ACOF00016_LOCUS706</name>
</gene>
<feature type="signal peptide" evidence="1">
    <location>
        <begin position="1"/>
        <end position="23"/>
    </location>
</feature>
<keyword evidence="1" id="KW-0732">Signal</keyword>
<feature type="domain" description="EGF-like" evidence="2">
    <location>
        <begin position="590"/>
        <end position="636"/>
    </location>
</feature>
<name>A0A7S3P4C6_9STRA</name>
<evidence type="ECO:0008006" key="5">
    <source>
        <dbReference type="Google" id="ProtNLM"/>
    </source>
</evidence>
<evidence type="ECO:0000259" key="2">
    <source>
        <dbReference type="SMART" id="SM00181"/>
    </source>
</evidence>
<evidence type="ECO:0000259" key="3">
    <source>
        <dbReference type="SMART" id="SM00274"/>
    </source>
</evidence>
<sequence length="670" mass="72219">MTFRLNVLLFLSLIGLAVDLVHAGKTCAEVQCGPGYFCEMVKPEYCYWCAEQPQCIPATSCEGVECPAGSGCQVQQPPAYCAWCRPRVVCAAVQQSCGTGEAYDYQLKACVPVTCEADDACPDGVCTEIHPNLRTCQYQYSQTGVPCKYFECDDTDLDPCALILCAEGHICTEGKCVCDTPNYKKNAAGNCVPNRCEALNACPQDVGCLNQYDPMTGKPYTCIYEPTCDDGYVYDEYFKKCVEDPCKDDTCGVGEICVLAHSGASPTECKCDTPTYVFNSYAQACVPNTCDAPNACPADATCTNGADPDCKGNCRGYACTCDAGYEYDIHQDKCVPVDHPDLCGGATCEDGYYCDSGYCCPDGTAWDSHSAKCVAITCDAPNPCPGDKVCYDQIKPCDSSLCPQFRCEDPDTNPCSYTTCPVYYTCDPTSGACCPPGTEYHGSECVPVTCQAHPCSSGEKCVAAPKQCFTAPCLQYECVDDPTSDPCYGRSCRHGYSCSGGYCCLDGTTYDPEKHACVPDVTDSCAAVTCIEGSYCVPGVGTCCPFNTEYDTITKECESVNCAASPCASDEVCVSKPNRTCIRAPCQKYECEPAPTDDVCARIRCGYNTVCEAVNGQAQCVCKANFEWNPQYRQCTPKNCDAEGVCPGKECVPFDRHCYPGGPCPKYYCK</sequence>
<evidence type="ECO:0000256" key="1">
    <source>
        <dbReference type="SAM" id="SignalP"/>
    </source>
</evidence>
<dbReference type="EMBL" id="HBIM01000813">
    <property type="protein sequence ID" value="CAE0402417.1"/>
    <property type="molecule type" value="Transcribed_RNA"/>
</dbReference>
<feature type="domain" description="Follistatin-like" evidence="3">
    <location>
        <begin position="599"/>
        <end position="621"/>
    </location>
</feature>
<dbReference type="InterPro" id="IPR000742">
    <property type="entry name" value="EGF"/>
</dbReference>
<feature type="chain" id="PRO_5031069681" description="EGF-like domain-containing protein" evidence="1">
    <location>
        <begin position="24"/>
        <end position="670"/>
    </location>
</feature>
<feature type="domain" description="Follistatin-like" evidence="3">
    <location>
        <begin position="524"/>
        <end position="544"/>
    </location>
</feature>
<feature type="domain" description="EGF-like" evidence="2">
    <location>
        <begin position="195"/>
        <end position="242"/>
    </location>
</feature>
<feature type="domain" description="Follistatin-like" evidence="3">
    <location>
        <begin position="342"/>
        <end position="374"/>
    </location>
</feature>
<feature type="domain" description="EGF-like" evidence="2">
    <location>
        <begin position="245"/>
        <end position="286"/>
    </location>
</feature>
<dbReference type="SMART" id="SM00274">
    <property type="entry name" value="FOLN"/>
    <property type="match status" value="7"/>
</dbReference>
<feature type="domain" description="Follistatin-like" evidence="3">
    <location>
        <begin position="159"/>
        <end position="177"/>
    </location>
</feature>
<feature type="domain" description="Follistatin-like" evidence="3">
    <location>
        <begin position="26"/>
        <end position="47"/>
    </location>
</feature>
<feature type="domain" description="Follistatin-like" evidence="3">
    <location>
        <begin position="60"/>
        <end position="82"/>
    </location>
</feature>
<dbReference type="AlphaFoldDB" id="A0A7S3P4C6"/>
<accession>A0A7S3P4C6</accession>
<protein>
    <recommendedName>
        <fullName evidence="5">EGF-like domain-containing protein</fullName>
    </recommendedName>
</protein>
<proteinExistence type="predicted"/>
<dbReference type="SMART" id="SM00181">
    <property type="entry name" value="EGF"/>
    <property type="match status" value="5"/>
</dbReference>
<evidence type="ECO:0000313" key="4">
    <source>
        <dbReference type="EMBL" id="CAE0402417.1"/>
    </source>
</evidence>
<feature type="domain" description="EGF-like" evidence="2">
    <location>
        <begin position="289"/>
        <end position="335"/>
    </location>
</feature>
<feature type="domain" description="Follistatin-like" evidence="3">
    <location>
        <begin position="449"/>
        <end position="474"/>
    </location>
</feature>
<feature type="domain" description="EGF-like" evidence="2">
    <location>
        <begin position="159"/>
        <end position="192"/>
    </location>
</feature>
<reference evidence="4" key="1">
    <citation type="submission" date="2021-01" db="EMBL/GenBank/DDBJ databases">
        <authorList>
            <person name="Corre E."/>
            <person name="Pelletier E."/>
            <person name="Niang G."/>
            <person name="Scheremetjew M."/>
            <person name="Finn R."/>
            <person name="Kale V."/>
            <person name="Holt S."/>
            <person name="Cochrane G."/>
            <person name="Meng A."/>
            <person name="Brown T."/>
            <person name="Cohen L."/>
        </authorList>
    </citation>
    <scope>NUCLEOTIDE SEQUENCE</scope>
    <source>
        <strain evidence="4">CCMP127</strain>
    </source>
</reference>
<dbReference type="InterPro" id="IPR003645">
    <property type="entry name" value="Fol_N"/>
</dbReference>